<dbReference type="Pfam" id="PF01810">
    <property type="entry name" value="LysE"/>
    <property type="match status" value="1"/>
</dbReference>
<name>A0A2N9K861_9LACO</name>
<dbReference type="EMBL" id="OKQR01000001">
    <property type="protein sequence ID" value="SPD91548.1"/>
    <property type="molecule type" value="Genomic_DNA"/>
</dbReference>
<feature type="transmembrane region" description="Helical" evidence="6">
    <location>
        <begin position="6"/>
        <end position="26"/>
    </location>
</feature>
<dbReference type="EMBL" id="OKQU01000001">
    <property type="protein sequence ID" value="SPE06773.1"/>
    <property type="molecule type" value="Genomic_DNA"/>
</dbReference>
<evidence type="ECO:0000313" key="7">
    <source>
        <dbReference type="EMBL" id="SPD91548.1"/>
    </source>
</evidence>
<keyword evidence="10" id="KW-1185">Reference proteome</keyword>
<evidence type="ECO:0000313" key="9">
    <source>
        <dbReference type="Proteomes" id="UP000237923"/>
    </source>
</evidence>
<dbReference type="PANTHER" id="PTHR30086:SF20">
    <property type="entry name" value="ARGININE EXPORTER PROTEIN ARGO-RELATED"/>
    <property type="match status" value="1"/>
</dbReference>
<feature type="transmembrane region" description="Helical" evidence="6">
    <location>
        <begin position="143"/>
        <end position="164"/>
    </location>
</feature>
<dbReference type="GO" id="GO:0005886">
    <property type="term" value="C:plasma membrane"/>
    <property type="evidence" value="ECO:0007669"/>
    <property type="project" value="UniProtKB-SubCell"/>
</dbReference>
<evidence type="ECO:0000256" key="3">
    <source>
        <dbReference type="ARBA" id="ARBA00022692"/>
    </source>
</evidence>
<evidence type="ECO:0000313" key="10">
    <source>
        <dbReference type="Proteomes" id="UP000239237"/>
    </source>
</evidence>
<dbReference type="InterPro" id="IPR001123">
    <property type="entry name" value="LeuE-type"/>
</dbReference>
<reference evidence="8 9" key="1">
    <citation type="submission" date="2018-02" db="EMBL/GenBank/DDBJ databases">
        <authorList>
            <person name="Cohen D.B."/>
            <person name="Kent A.D."/>
        </authorList>
    </citation>
    <scope>NUCLEOTIDE SEQUENCE [LARGE SCALE GENOMIC DNA]</scope>
    <source>
        <strain evidence="8 9">CECT 9216</strain>
    </source>
</reference>
<sequence length="204" mass="22314">MLVILKGLLIGFGFIAPIGMQNVFMFNNALSNRFTKAVFVAAMIWIADASFALSAFWGFGALIMSANWLKITIMLVGGALVIWIGITIIKTAYQVKIGSPDKTLSFSKAILTAFLVVWGNPQAIIDGALMLGAFRSTLSINDAFLFIFGVILASALWFFSITIIVNILRHKISNKILITVNFISGMVVVIYGVYIFVHGLQQLI</sequence>
<evidence type="ECO:0000313" key="8">
    <source>
        <dbReference type="EMBL" id="SPE06773.1"/>
    </source>
</evidence>
<evidence type="ECO:0000256" key="2">
    <source>
        <dbReference type="ARBA" id="ARBA00022475"/>
    </source>
</evidence>
<keyword evidence="4 6" id="KW-1133">Transmembrane helix</keyword>
<keyword evidence="2" id="KW-1003">Cell membrane</keyword>
<proteinExistence type="predicted"/>
<dbReference type="AlphaFoldDB" id="A0A2N9K861"/>
<comment type="subcellular location">
    <subcellularLocation>
        <location evidence="1">Cell membrane</location>
        <topology evidence="1">Multi-pass membrane protein</topology>
    </subcellularLocation>
</comment>
<feature type="transmembrane region" description="Helical" evidence="6">
    <location>
        <begin position="110"/>
        <end position="131"/>
    </location>
</feature>
<keyword evidence="5 6" id="KW-0472">Membrane</keyword>
<evidence type="ECO:0000256" key="1">
    <source>
        <dbReference type="ARBA" id="ARBA00004651"/>
    </source>
</evidence>
<evidence type="ECO:0000256" key="6">
    <source>
        <dbReference type="SAM" id="Phobius"/>
    </source>
</evidence>
<feature type="transmembrane region" description="Helical" evidence="6">
    <location>
        <begin position="71"/>
        <end position="89"/>
    </location>
</feature>
<dbReference type="Proteomes" id="UP000237923">
    <property type="component" value="Unassembled WGS sequence"/>
</dbReference>
<reference evidence="7 10" key="2">
    <citation type="submission" date="2018-02" db="EMBL/GenBank/DDBJ databases">
        <authorList>
            <person name="Rodrigo-Torres L."/>
            <person name="Arahal R. D."/>
            <person name="Lucena T."/>
        </authorList>
    </citation>
    <scope>NUCLEOTIDE SEQUENCE [LARGE SCALE GENOMIC DNA]</scope>
    <source>
        <strain evidence="7 10">CECT 8486</strain>
    </source>
</reference>
<accession>A0A2N9K861</accession>
<feature type="transmembrane region" description="Helical" evidence="6">
    <location>
        <begin position="176"/>
        <end position="197"/>
    </location>
</feature>
<keyword evidence="3 6" id="KW-0812">Transmembrane</keyword>
<evidence type="ECO:0000256" key="5">
    <source>
        <dbReference type="ARBA" id="ARBA00023136"/>
    </source>
</evidence>
<dbReference type="GO" id="GO:0015171">
    <property type="term" value="F:amino acid transmembrane transporter activity"/>
    <property type="evidence" value="ECO:0007669"/>
    <property type="project" value="TreeGrafter"/>
</dbReference>
<dbReference type="PANTHER" id="PTHR30086">
    <property type="entry name" value="ARGININE EXPORTER PROTEIN ARGO"/>
    <property type="match status" value="1"/>
</dbReference>
<gene>
    <name evidence="8" type="primary">argO</name>
    <name evidence="7" type="ORF">LES8486_00529</name>
    <name evidence="8" type="ORF">LES9216_00676</name>
</gene>
<dbReference type="RefSeq" id="WP_243402153.1">
    <property type="nucleotide sequence ID" value="NZ_CAURUR010000002.1"/>
</dbReference>
<organism evidence="8 9">
    <name type="scientific">Leuconostoc suionicum</name>
    <dbReference type="NCBI Taxonomy" id="1511761"/>
    <lineage>
        <taxon>Bacteria</taxon>
        <taxon>Bacillati</taxon>
        <taxon>Bacillota</taxon>
        <taxon>Bacilli</taxon>
        <taxon>Lactobacillales</taxon>
        <taxon>Lactobacillaceae</taxon>
        <taxon>Leuconostoc</taxon>
    </lineage>
</organism>
<evidence type="ECO:0000256" key="4">
    <source>
        <dbReference type="ARBA" id="ARBA00022989"/>
    </source>
</evidence>
<dbReference type="Proteomes" id="UP000239237">
    <property type="component" value="Unassembled WGS sequence"/>
</dbReference>
<protein>
    <submittedName>
        <fullName evidence="8">Arginine exporter protein ArgO</fullName>
    </submittedName>
</protein>
<feature type="transmembrane region" description="Helical" evidence="6">
    <location>
        <begin position="38"/>
        <end position="59"/>
    </location>
</feature>